<name>A0A1M5AHL5_9BACE</name>
<dbReference type="RefSeq" id="WP_025074859.1">
    <property type="nucleotide sequence ID" value="NZ_FQVD01000015.1"/>
</dbReference>
<dbReference type="InterPro" id="IPR051045">
    <property type="entry name" value="TonB-dependent_transducer"/>
</dbReference>
<dbReference type="Gene3D" id="3.30.1150.10">
    <property type="match status" value="1"/>
</dbReference>
<gene>
    <name evidence="3" type="ORF">SAMN05444349_11572</name>
</gene>
<feature type="signal peptide" evidence="1">
    <location>
        <begin position="1"/>
        <end position="19"/>
    </location>
</feature>
<dbReference type="GO" id="GO:0098797">
    <property type="term" value="C:plasma membrane protein complex"/>
    <property type="evidence" value="ECO:0007669"/>
    <property type="project" value="TreeGrafter"/>
</dbReference>
<evidence type="ECO:0000313" key="3">
    <source>
        <dbReference type="EMBL" id="SHF29761.1"/>
    </source>
</evidence>
<protein>
    <submittedName>
        <fullName evidence="3">TonB family C-terminal domain-containing protein</fullName>
    </submittedName>
</protein>
<feature type="domain" description="TonB C-terminal" evidence="2">
    <location>
        <begin position="243"/>
        <end position="339"/>
    </location>
</feature>
<dbReference type="STRING" id="871325.SAMN05444349_11572"/>
<dbReference type="PANTHER" id="PTHR33446:SF2">
    <property type="entry name" value="PROTEIN TONB"/>
    <property type="match status" value="1"/>
</dbReference>
<dbReference type="PROSITE" id="PS52015">
    <property type="entry name" value="TONB_CTD"/>
    <property type="match status" value="1"/>
</dbReference>
<evidence type="ECO:0000259" key="2">
    <source>
        <dbReference type="PROSITE" id="PS52015"/>
    </source>
</evidence>
<dbReference type="InterPro" id="IPR037682">
    <property type="entry name" value="TonB_C"/>
</dbReference>
<evidence type="ECO:0000313" key="4">
    <source>
        <dbReference type="Proteomes" id="UP000184436"/>
    </source>
</evidence>
<feature type="chain" id="PRO_5030031248" evidence="1">
    <location>
        <begin position="20"/>
        <end position="346"/>
    </location>
</feature>
<keyword evidence="1" id="KW-0732">Signal</keyword>
<dbReference type="GO" id="GO:0031992">
    <property type="term" value="F:energy transducer activity"/>
    <property type="evidence" value="ECO:0007669"/>
    <property type="project" value="TreeGrafter"/>
</dbReference>
<reference evidence="3 4" key="1">
    <citation type="submission" date="2016-11" db="EMBL/GenBank/DDBJ databases">
        <authorList>
            <person name="Jaros S."/>
            <person name="Januszkiewicz K."/>
            <person name="Wedrychowicz H."/>
        </authorList>
    </citation>
    <scope>NUCLEOTIDE SEQUENCE [LARGE SCALE GENOMIC DNA]</scope>
    <source>
        <strain evidence="3 4">DSM 26883</strain>
    </source>
</reference>
<dbReference type="GO" id="GO:0055085">
    <property type="term" value="P:transmembrane transport"/>
    <property type="evidence" value="ECO:0007669"/>
    <property type="project" value="InterPro"/>
</dbReference>
<sequence length="346" mass="39336">MKKIVIFLLLLFFSFHLPAQTDYLEPVKPLDTYPGELGEYYRNVFSLLNTDFQQQPYARFTVIPSFSPEYAMSVEKKNGRYCLISNTLSRTYWQAEKGTVKAEKKSVFISQSLYLSLGTIFRLVTSQIQDLDGSTAGLDGVVYYFTSVDNKGNVLSGRKWSPKKGSLMERLVLVCQSAYLLSIGESISEDALANEADVLLKELQKRTKEQPNAHKRPIYVGIYELGPQLVTNSGKLVEVTPTLSSCTPEEYIEAEMIYPESLLTKNIEGYVLCEFTIDKTGAVLRPHILKSTHSGFAEEVLRIVKEMPNWIPAMAEDKAVETNYTLYVPFRIQTYREHLQKKISQK</sequence>
<evidence type="ECO:0000256" key="1">
    <source>
        <dbReference type="SAM" id="SignalP"/>
    </source>
</evidence>
<dbReference type="Pfam" id="PF03544">
    <property type="entry name" value="TonB_C"/>
    <property type="match status" value="1"/>
</dbReference>
<dbReference type="EMBL" id="FQVD01000015">
    <property type="protein sequence ID" value="SHF29761.1"/>
    <property type="molecule type" value="Genomic_DNA"/>
</dbReference>
<organism evidence="3 4">
    <name type="scientific">Bacteroides faecichinchillae</name>
    <dbReference type="NCBI Taxonomy" id="871325"/>
    <lineage>
        <taxon>Bacteria</taxon>
        <taxon>Pseudomonadati</taxon>
        <taxon>Bacteroidota</taxon>
        <taxon>Bacteroidia</taxon>
        <taxon>Bacteroidales</taxon>
        <taxon>Bacteroidaceae</taxon>
        <taxon>Bacteroides</taxon>
    </lineage>
</organism>
<keyword evidence="4" id="KW-1185">Reference proteome</keyword>
<dbReference type="AlphaFoldDB" id="A0A1M5AHL5"/>
<dbReference type="PANTHER" id="PTHR33446">
    <property type="entry name" value="PROTEIN TONB-RELATED"/>
    <property type="match status" value="1"/>
</dbReference>
<dbReference type="OrthoDB" id="1046333at2"/>
<proteinExistence type="predicted"/>
<dbReference type="Proteomes" id="UP000184436">
    <property type="component" value="Unassembled WGS sequence"/>
</dbReference>
<accession>A0A1M5AHL5</accession>
<dbReference type="SUPFAM" id="SSF74653">
    <property type="entry name" value="TolA/TonB C-terminal domain"/>
    <property type="match status" value="1"/>
</dbReference>